<dbReference type="Gene3D" id="1.10.530.10">
    <property type="match status" value="1"/>
</dbReference>
<dbReference type="CDD" id="cd00035">
    <property type="entry name" value="ChtBD1"/>
    <property type="match status" value="1"/>
</dbReference>
<dbReference type="GO" id="GO:0006032">
    <property type="term" value="P:chitin catabolic process"/>
    <property type="evidence" value="ECO:0007669"/>
    <property type="project" value="UniProtKB-KW"/>
</dbReference>
<evidence type="ECO:0000256" key="5">
    <source>
        <dbReference type="ARBA" id="ARBA00022801"/>
    </source>
</evidence>
<evidence type="ECO:0000256" key="13">
    <source>
        <dbReference type="SAM" id="SignalP"/>
    </source>
</evidence>
<keyword evidence="4 12" id="KW-0147">Chitin-binding</keyword>
<dbReference type="Gene3D" id="3.30.20.10">
    <property type="entry name" value="Endochitinase, domain 2"/>
    <property type="match status" value="1"/>
</dbReference>
<sequence length="175" mass="18553">MTMIGNKSLSMSIAKLAIAFFIMIMVPKSISAQNCGCEEGLCCSQFGYCGNTDPYCGTGCKQGPCYAGRTPPSLPSNDVKFTYYCDESNAEYTCAPNKGFYGCGPIQLSGKDNGSDGLNSPETVANDPVLDETCVSINGRLECDGAKPTTVQTRVGCYTQYCSQLGVAPGDKLTF</sequence>
<dbReference type="InterPro" id="IPR036861">
    <property type="entry name" value="Endochitinase-like_sf"/>
</dbReference>
<evidence type="ECO:0000259" key="14">
    <source>
        <dbReference type="PROSITE" id="PS50941"/>
    </source>
</evidence>
<dbReference type="Pfam" id="PF00182">
    <property type="entry name" value="Glyco_hydro_19"/>
    <property type="match status" value="1"/>
</dbReference>
<dbReference type="CDD" id="cd00325">
    <property type="entry name" value="chitinase_GH19"/>
    <property type="match status" value="1"/>
</dbReference>
<dbReference type="SUPFAM" id="SSF57016">
    <property type="entry name" value="Plant lectins/antimicrobial peptides"/>
    <property type="match status" value="1"/>
</dbReference>
<dbReference type="PANTHER" id="PTHR22595">
    <property type="entry name" value="CHITINASE-RELATED"/>
    <property type="match status" value="1"/>
</dbReference>
<dbReference type="EnsemblPlants" id="AES67797">
    <property type="protein sequence ID" value="AES67797"/>
    <property type="gene ID" value="MTR_2g099450"/>
</dbReference>
<evidence type="ECO:0000313" key="16">
    <source>
        <dbReference type="EnsemblPlants" id="AES67797"/>
    </source>
</evidence>
<keyword evidence="9" id="KW-0119">Carbohydrate metabolism</keyword>
<name>G7IS17_MEDTR</name>
<dbReference type="InterPro" id="IPR001002">
    <property type="entry name" value="Chitin-bd_1"/>
</dbReference>
<keyword evidence="17" id="KW-1185">Reference proteome</keyword>
<dbReference type="OMA" id="YCDESNA"/>
<evidence type="ECO:0000256" key="1">
    <source>
        <dbReference type="ARBA" id="ARBA00000822"/>
    </source>
</evidence>
<keyword evidence="11" id="KW-0624">Polysaccharide degradation</keyword>
<reference evidence="16" key="3">
    <citation type="submission" date="2015-04" db="UniProtKB">
        <authorList>
            <consortium name="EnsemblPlants"/>
        </authorList>
    </citation>
    <scope>IDENTIFICATION</scope>
    <source>
        <strain evidence="16">cv. Jemalong A17</strain>
    </source>
</reference>
<dbReference type="EMBL" id="CM001218">
    <property type="protein sequence ID" value="AES67797.1"/>
    <property type="molecule type" value="Genomic_DNA"/>
</dbReference>
<dbReference type="Gene3D" id="3.30.60.10">
    <property type="entry name" value="Endochitinase-like"/>
    <property type="match status" value="1"/>
</dbReference>
<dbReference type="Pfam" id="PF00187">
    <property type="entry name" value="Chitin_bind_1"/>
    <property type="match status" value="1"/>
</dbReference>
<evidence type="ECO:0000256" key="7">
    <source>
        <dbReference type="ARBA" id="ARBA00023024"/>
    </source>
</evidence>
<keyword evidence="8 12" id="KW-1015">Disulfide bond</keyword>
<dbReference type="GO" id="GO:0000272">
    <property type="term" value="P:polysaccharide catabolic process"/>
    <property type="evidence" value="ECO:0007669"/>
    <property type="project" value="UniProtKB-KW"/>
</dbReference>
<reference evidence="15 17" key="2">
    <citation type="journal article" date="2014" name="BMC Genomics">
        <title>An improved genome release (version Mt4.0) for the model legume Medicago truncatula.</title>
        <authorList>
            <person name="Tang H."/>
            <person name="Krishnakumar V."/>
            <person name="Bidwell S."/>
            <person name="Rosen B."/>
            <person name="Chan A."/>
            <person name="Zhou S."/>
            <person name="Gentzbittel L."/>
            <person name="Childs K.L."/>
            <person name="Yandell M."/>
            <person name="Gundlach H."/>
            <person name="Mayer K.F."/>
            <person name="Schwartz D.C."/>
            <person name="Town C.D."/>
        </authorList>
    </citation>
    <scope>GENOME REANNOTATION</scope>
    <source>
        <strain evidence="16 17">cv. Jemalong A17</strain>
    </source>
</reference>
<feature type="chain" id="PRO_5014572414" description="chitinase" evidence="13">
    <location>
        <begin position="33"/>
        <end position="175"/>
    </location>
</feature>
<dbReference type="PRINTS" id="PR00451">
    <property type="entry name" value="CHITINBINDNG"/>
</dbReference>
<dbReference type="EC" id="3.2.1.14" evidence="3"/>
<dbReference type="PaxDb" id="3880-AES67797"/>
<gene>
    <name evidence="15" type="ordered locus">MTR_2g099450</name>
</gene>
<evidence type="ECO:0000256" key="11">
    <source>
        <dbReference type="ARBA" id="ARBA00023326"/>
    </source>
</evidence>
<dbReference type="GO" id="GO:0006952">
    <property type="term" value="P:defense response"/>
    <property type="evidence" value="ECO:0007669"/>
    <property type="project" value="UniProtKB-KW"/>
</dbReference>
<dbReference type="GO" id="GO:0004568">
    <property type="term" value="F:chitinase activity"/>
    <property type="evidence" value="ECO:0000318"/>
    <property type="project" value="GO_Central"/>
</dbReference>
<dbReference type="PROSITE" id="PS50941">
    <property type="entry name" value="CHIT_BIND_I_2"/>
    <property type="match status" value="1"/>
</dbReference>
<dbReference type="eggNOG" id="KOG4742">
    <property type="taxonomic scope" value="Eukaryota"/>
</dbReference>
<organism evidence="15 17">
    <name type="scientific">Medicago truncatula</name>
    <name type="common">Barrel medic</name>
    <name type="synonym">Medicago tribuloides</name>
    <dbReference type="NCBI Taxonomy" id="3880"/>
    <lineage>
        <taxon>Eukaryota</taxon>
        <taxon>Viridiplantae</taxon>
        <taxon>Streptophyta</taxon>
        <taxon>Embryophyta</taxon>
        <taxon>Tracheophyta</taxon>
        <taxon>Spermatophyta</taxon>
        <taxon>Magnoliopsida</taxon>
        <taxon>eudicotyledons</taxon>
        <taxon>Gunneridae</taxon>
        <taxon>Pentapetalae</taxon>
        <taxon>rosids</taxon>
        <taxon>fabids</taxon>
        <taxon>Fabales</taxon>
        <taxon>Fabaceae</taxon>
        <taxon>Papilionoideae</taxon>
        <taxon>50 kb inversion clade</taxon>
        <taxon>NPAAA clade</taxon>
        <taxon>Hologalegina</taxon>
        <taxon>IRL clade</taxon>
        <taxon>Trifolieae</taxon>
        <taxon>Medicago</taxon>
    </lineage>
</organism>
<accession>G7IS17</accession>
<feature type="signal peptide" evidence="13">
    <location>
        <begin position="1"/>
        <end position="32"/>
    </location>
</feature>
<feature type="disulfide bond" evidence="12">
    <location>
        <begin position="37"/>
        <end position="49"/>
    </location>
</feature>
<evidence type="ECO:0000313" key="15">
    <source>
        <dbReference type="EMBL" id="AES67797.1"/>
    </source>
</evidence>
<evidence type="ECO:0000256" key="10">
    <source>
        <dbReference type="ARBA" id="ARBA00023295"/>
    </source>
</evidence>
<evidence type="ECO:0000256" key="2">
    <source>
        <dbReference type="ARBA" id="ARBA00003102"/>
    </source>
</evidence>
<dbReference type="InterPro" id="IPR023346">
    <property type="entry name" value="Lysozyme-like_dom_sf"/>
</dbReference>
<evidence type="ECO:0000256" key="4">
    <source>
        <dbReference type="ARBA" id="ARBA00022669"/>
    </source>
</evidence>
<dbReference type="AlphaFoldDB" id="G7IS17"/>
<dbReference type="SMART" id="SM00270">
    <property type="entry name" value="ChtBD1"/>
    <property type="match status" value="1"/>
</dbReference>
<evidence type="ECO:0000256" key="3">
    <source>
        <dbReference type="ARBA" id="ARBA00012729"/>
    </source>
</evidence>
<feature type="disulfide bond" evidence="12">
    <location>
        <begin position="42"/>
        <end position="56"/>
    </location>
</feature>
<dbReference type="GO" id="GO:0008843">
    <property type="term" value="F:endochitinase activity"/>
    <property type="evidence" value="ECO:0007669"/>
    <property type="project" value="UniProtKB-EC"/>
</dbReference>
<dbReference type="InterPro" id="IPR000726">
    <property type="entry name" value="Glyco_hydro_19_cat"/>
</dbReference>
<keyword evidence="6" id="KW-0611">Plant defense</keyword>
<evidence type="ECO:0000256" key="12">
    <source>
        <dbReference type="PROSITE-ProRule" id="PRU00261"/>
    </source>
</evidence>
<reference evidence="15 17" key="1">
    <citation type="journal article" date="2011" name="Nature">
        <title>The Medicago genome provides insight into the evolution of rhizobial symbioses.</title>
        <authorList>
            <person name="Young N.D."/>
            <person name="Debelle F."/>
            <person name="Oldroyd G.E."/>
            <person name="Geurts R."/>
            <person name="Cannon S.B."/>
            <person name="Udvardi M.K."/>
            <person name="Benedito V.A."/>
            <person name="Mayer K.F."/>
            <person name="Gouzy J."/>
            <person name="Schoof H."/>
            <person name="Van de Peer Y."/>
            <person name="Proost S."/>
            <person name="Cook D.R."/>
            <person name="Meyers B.C."/>
            <person name="Spannagl M."/>
            <person name="Cheung F."/>
            <person name="De Mita S."/>
            <person name="Krishnakumar V."/>
            <person name="Gundlach H."/>
            <person name="Zhou S."/>
            <person name="Mudge J."/>
            <person name="Bharti A.K."/>
            <person name="Murray J.D."/>
            <person name="Naoumkina M.A."/>
            <person name="Rosen B."/>
            <person name="Silverstein K.A."/>
            <person name="Tang H."/>
            <person name="Rombauts S."/>
            <person name="Zhao P.X."/>
            <person name="Zhou P."/>
            <person name="Barbe V."/>
            <person name="Bardou P."/>
            <person name="Bechner M."/>
            <person name="Bellec A."/>
            <person name="Berger A."/>
            <person name="Berges H."/>
            <person name="Bidwell S."/>
            <person name="Bisseling T."/>
            <person name="Choisne N."/>
            <person name="Couloux A."/>
            <person name="Denny R."/>
            <person name="Deshpande S."/>
            <person name="Dai X."/>
            <person name="Doyle J.J."/>
            <person name="Dudez A.M."/>
            <person name="Farmer A.D."/>
            <person name="Fouteau S."/>
            <person name="Franken C."/>
            <person name="Gibelin C."/>
            <person name="Gish J."/>
            <person name="Goldstein S."/>
            <person name="Gonzalez A.J."/>
            <person name="Green P.J."/>
            <person name="Hallab A."/>
            <person name="Hartog M."/>
            <person name="Hua A."/>
            <person name="Humphray S.J."/>
            <person name="Jeong D.H."/>
            <person name="Jing Y."/>
            <person name="Jocker A."/>
            <person name="Kenton S.M."/>
            <person name="Kim D.J."/>
            <person name="Klee K."/>
            <person name="Lai H."/>
            <person name="Lang C."/>
            <person name="Lin S."/>
            <person name="Macmil S.L."/>
            <person name="Magdelenat G."/>
            <person name="Matthews L."/>
            <person name="McCorrison J."/>
            <person name="Monaghan E.L."/>
            <person name="Mun J.H."/>
            <person name="Najar F.Z."/>
            <person name="Nicholson C."/>
            <person name="Noirot C."/>
            <person name="O'Bleness M."/>
            <person name="Paule C.R."/>
            <person name="Poulain J."/>
            <person name="Prion F."/>
            <person name="Qin B."/>
            <person name="Qu C."/>
            <person name="Retzel E.F."/>
            <person name="Riddle C."/>
            <person name="Sallet E."/>
            <person name="Samain S."/>
            <person name="Samson N."/>
            <person name="Sanders I."/>
            <person name="Saurat O."/>
            <person name="Scarpelli C."/>
            <person name="Schiex T."/>
            <person name="Segurens B."/>
            <person name="Severin A.J."/>
            <person name="Sherrier D.J."/>
            <person name="Shi R."/>
            <person name="Sims S."/>
            <person name="Singer S.R."/>
            <person name="Sinharoy S."/>
            <person name="Sterck L."/>
            <person name="Viollet A."/>
            <person name="Wang B.B."/>
            <person name="Wang K."/>
            <person name="Wang M."/>
            <person name="Wang X."/>
            <person name="Warfsmann J."/>
            <person name="Weissenbach J."/>
            <person name="White D.D."/>
            <person name="White J.D."/>
            <person name="Wiley G.B."/>
            <person name="Wincker P."/>
            <person name="Xing Y."/>
            <person name="Yang L."/>
            <person name="Yao Z."/>
            <person name="Ying F."/>
            <person name="Zhai J."/>
            <person name="Zhou L."/>
            <person name="Zuber A."/>
            <person name="Denarie J."/>
            <person name="Dixon R.A."/>
            <person name="May G.D."/>
            <person name="Schwartz D.C."/>
            <person name="Rogers J."/>
            <person name="Quetier F."/>
            <person name="Town C.D."/>
            <person name="Roe B.A."/>
        </authorList>
    </citation>
    <scope>NUCLEOTIDE SEQUENCE [LARGE SCALE GENOMIC DNA]</scope>
    <source>
        <strain evidence="15">A17</strain>
        <strain evidence="16 17">cv. Jemalong A17</strain>
    </source>
</reference>
<dbReference type="InterPro" id="IPR018371">
    <property type="entry name" value="Chitin-binding_1_CS"/>
</dbReference>
<evidence type="ECO:0000313" key="17">
    <source>
        <dbReference type="Proteomes" id="UP000002051"/>
    </source>
</evidence>
<evidence type="ECO:0000256" key="6">
    <source>
        <dbReference type="ARBA" id="ARBA00022821"/>
    </source>
</evidence>
<evidence type="ECO:0000256" key="9">
    <source>
        <dbReference type="ARBA" id="ARBA00023277"/>
    </source>
</evidence>
<dbReference type="SUPFAM" id="SSF53955">
    <property type="entry name" value="Lysozyme-like"/>
    <property type="match status" value="1"/>
</dbReference>
<dbReference type="HOGENOM" id="CLU_1534794_0_0_1"/>
<keyword evidence="10" id="KW-0326">Glycosidase</keyword>
<feature type="domain" description="Chitin-binding type-1" evidence="14">
    <location>
        <begin position="32"/>
        <end position="67"/>
    </location>
</feature>
<comment type="function">
    <text evidence="2">Defense against chitin-containing fungal pathogens.</text>
</comment>
<dbReference type="PANTHER" id="PTHR22595:SF193">
    <property type="entry name" value="ENDOCHITINASE EP3"/>
    <property type="match status" value="1"/>
</dbReference>
<evidence type="ECO:0000256" key="8">
    <source>
        <dbReference type="ARBA" id="ARBA00023157"/>
    </source>
</evidence>
<comment type="catalytic activity">
    <reaction evidence="1">
        <text>Random endo-hydrolysis of N-acetyl-beta-D-glucosaminide (1-&gt;4)-beta-linkages in chitin and chitodextrins.</text>
        <dbReference type="EC" id="3.2.1.14"/>
    </reaction>
</comment>
<dbReference type="PROSITE" id="PS00026">
    <property type="entry name" value="CHIT_BIND_I_1"/>
    <property type="match status" value="1"/>
</dbReference>
<dbReference type="STRING" id="3880.G7IS17"/>
<keyword evidence="7" id="KW-0146">Chitin degradation</keyword>
<protein>
    <recommendedName>
        <fullName evidence="3">chitinase</fullName>
        <ecNumber evidence="3">3.2.1.14</ecNumber>
    </recommendedName>
</protein>
<keyword evidence="5" id="KW-0378">Hydrolase</keyword>
<dbReference type="Proteomes" id="UP000002051">
    <property type="component" value="Chromosome 2"/>
</dbReference>
<dbReference type="GO" id="GO:0008061">
    <property type="term" value="F:chitin binding"/>
    <property type="evidence" value="ECO:0007669"/>
    <property type="project" value="UniProtKB-UniRule"/>
</dbReference>
<dbReference type="GO" id="GO:0016998">
    <property type="term" value="P:cell wall macromolecule catabolic process"/>
    <property type="evidence" value="ECO:0007669"/>
    <property type="project" value="InterPro"/>
</dbReference>
<comment type="caution">
    <text evidence="12">Lacks conserved residue(s) required for the propagation of feature annotation.</text>
</comment>
<proteinExistence type="predicted"/>
<keyword evidence="13" id="KW-0732">Signal</keyword>